<dbReference type="InterPro" id="IPR001537">
    <property type="entry name" value="SpoU_MeTrfase"/>
</dbReference>
<dbReference type="Proteomes" id="UP001238163">
    <property type="component" value="Unassembled WGS sequence"/>
</dbReference>
<keyword evidence="2 6" id="KW-0489">Methyltransferase</keyword>
<evidence type="ECO:0000256" key="4">
    <source>
        <dbReference type="ARBA" id="ARBA00022691"/>
    </source>
</evidence>
<dbReference type="AlphaFoldDB" id="A0AAE4AP60"/>
<protein>
    <recommendedName>
        <fullName evidence="6">Putative tRNA (cytidine(34)-2'-O)-methyltransferase</fullName>
        <ecNumber evidence="6">2.1.1.207</ecNumber>
    </recommendedName>
    <alternativeName>
        <fullName evidence="6">tRNA (cytidine/uridine-2'-O-)-methyltransferase</fullName>
    </alternativeName>
</protein>
<dbReference type="GO" id="GO:0005737">
    <property type="term" value="C:cytoplasm"/>
    <property type="evidence" value="ECO:0007669"/>
    <property type="project" value="UniProtKB-SubCell"/>
</dbReference>
<dbReference type="PIRSF" id="PIRSF029256">
    <property type="entry name" value="SpoU_TrmH_prd"/>
    <property type="match status" value="1"/>
</dbReference>
<gene>
    <name evidence="9" type="ORF">J3R75_001740</name>
</gene>
<keyword evidence="10" id="KW-1185">Reference proteome</keyword>
<name>A0AAE4AP60_9BACT</name>
<keyword evidence="3 6" id="KW-0808">Transferase</keyword>
<dbReference type="RefSeq" id="WP_307261089.1">
    <property type="nucleotide sequence ID" value="NZ_JAUSVL010000001.1"/>
</dbReference>
<dbReference type="InterPro" id="IPR016914">
    <property type="entry name" value="TrmL"/>
</dbReference>
<feature type="binding site" evidence="6 7">
    <location>
        <position position="143"/>
    </location>
    <ligand>
        <name>S-adenosyl-L-methionine</name>
        <dbReference type="ChEBI" id="CHEBI:59789"/>
    </ligand>
</feature>
<sequence length="178" mass="20431">MPSPFSLPGFVRPFLLLMMKPCYNIVLVAPEIPQNTGTIGRLCVCTDAALHLIKPLGFSLDEAHLRRAGLDYWPHLHWHLYDDWEDFLQRNGHPTRLFFCSTKTSQSIYDQTFAEGDWLIFGNEGHGLPHALYERYADQLYTIPMPGEHARSHNLANAVSIALYEALRQTRWQSHAAR</sequence>
<feature type="domain" description="tRNA/rRNA methyltransferase SpoU type" evidence="8">
    <location>
        <begin position="24"/>
        <end position="164"/>
    </location>
</feature>
<evidence type="ECO:0000256" key="5">
    <source>
        <dbReference type="ARBA" id="ARBA00022694"/>
    </source>
</evidence>
<comment type="caution">
    <text evidence="9">The sequence shown here is derived from an EMBL/GenBank/DDBJ whole genome shotgun (WGS) entry which is preliminary data.</text>
</comment>
<dbReference type="EC" id="2.1.1.207" evidence="6"/>
<accession>A0AAE4AP60</accession>
<evidence type="ECO:0000256" key="1">
    <source>
        <dbReference type="ARBA" id="ARBA00022490"/>
    </source>
</evidence>
<proteinExistence type="inferred from homology"/>
<dbReference type="HAMAP" id="MF_01885">
    <property type="entry name" value="tRNA_methyltr_TrmL"/>
    <property type="match status" value="1"/>
</dbReference>
<evidence type="ECO:0000313" key="9">
    <source>
        <dbReference type="EMBL" id="MDQ0289633.1"/>
    </source>
</evidence>
<comment type="caution">
    <text evidence="6">Lacks conserved residue(s) required for the propagation of feature annotation.</text>
</comment>
<feature type="binding site" evidence="6 7">
    <location>
        <position position="152"/>
    </location>
    <ligand>
        <name>S-adenosyl-L-methionine</name>
        <dbReference type="ChEBI" id="CHEBI:59789"/>
    </ligand>
</feature>
<dbReference type="GO" id="GO:0008175">
    <property type="term" value="F:tRNA methyltransferase activity"/>
    <property type="evidence" value="ECO:0007669"/>
    <property type="project" value="UniProtKB-UniRule"/>
</dbReference>
<comment type="similarity">
    <text evidence="6">Belongs to the class IV-like SAM-binding methyltransferase superfamily. RNA methyltransferase TrmH family. TrmL subfamily.</text>
</comment>
<organism evidence="9 10">
    <name type="scientific">Oligosphaera ethanolica</name>
    <dbReference type="NCBI Taxonomy" id="760260"/>
    <lineage>
        <taxon>Bacteria</taxon>
        <taxon>Pseudomonadati</taxon>
        <taxon>Lentisphaerota</taxon>
        <taxon>Oligosphaeria</taxon>
        <taxon>Oligosphaerales</taxon>
        <taxon>Oligosphaeraceae</taxon>
        <taxon>Oligosphaera</taxon>
    </lineage>
</organism>
<evidence type="ECO:0000313" key="10">
    <source>
        <dbReference type="Proteomes" id="UP001238163"/>
    </source>
</evidence>
<dbReference type="PANTHER" id="PTHR42971:SF1">
    <property type="entry name" value="TRNA (CYTIDINE(34)-2'-O)-METHYLTRANSFERASE"/>
    <property type="match status" value="1"/>
</dbReference>
<keyword evidence="4 6" id="KW-0949">S-adenosyl-L-methionine</keyword>
<feature type="binding site" evidence="6 7">
    <location>
        <position position="122"/>
    </location>
    <ligand>
        <name>S-adenosyl-L-methionine</name>
        <dbReference type="ChEBI" id="CHEBI:59789"/>
    </ligand>
</feature>
<dbReference type="PANTHER" id="PTHR42971">
    <property type="entry name" value="TRNA (CYTIDINE(34)-2'-O)-METHYLTRANSFERASE"/>
    <property type="match status" value="1"/>
</dbReference>
<reference evidence="9" key="1">
    <citation type="submission" date="2023-07" db="EMBL/GenBank/DDBJ databases">
        <title>Genomic Encyclopedia of Type Strains, Phase IV (KMG-IV): sequencing the most valuable type-strain genomes for metagenomic binning, comparative biology and taxonomic classification.</title>
        <authorList>
            <person name="Goeker M."/>
        </authorList>
    </citation>
    <scope>NUCLEOTIDE SEQUENCE</scope>
    <source>
        <strain evidence="9">DSM 24202</strain>
    </source>
</reference>
<dbReference type="InterPro" id="IPR029028">
    <property type="entry name" value="Alpha/beta_knot_MTases"/>
</dbReference>
<evidence type="ECO:0000256" key="3">
    <source>
        <dbReference type="ARBA" id="ARBA00022679"/>
    </source>
</evidence>
<dbReference type="CDD" id="cd18094">
    <property type="entry name" value="SpoU-like_TrmL"/>
    <property type="match status" value="1"/>
</dbReference>
<dbReference type="EMBL" id="JAUSVL010000001">
    <property type="protein sequence ID" value="MDQ0289633.1"/>
    <property type="molecule type" value="Genomic_DNA"/>
</dbReference>
<comment type="subcellular location">
    <subcellularLocation>
        <location evidence="6">Cytoplasm</location>
    </subcellularLocation>
</comment>
<evidence type="ECO:0000256" key="2">
    <source>
        <dbReference type="ARBA" id="ARBA00022603"/>
    </source>
</evidence>
<keyword evidence="1 6" id="KW-0963">Cytoplasm</keyword>
<dbReference type="SUPFAM" id="SSF75217">
    <property type="entry name" value="alpha/beta knot"/>
    <property type="match status" value="1"/>
</dbReference>
<comment type="catalytic activity">
    <reaction evidence="6">
        <text>cytidine(34) in tRNA + S-adenosyl-L-methionine = 2'-O-methylcytidine(34) in tRNA + S-adenosyl-L-homocysteine + H(+)</text>
        <dbReference type="Rhea" id="RHEA:43084"/>
        <dbReference type="Rhea" id="RHEA-COMP:10331"/>
        <dbReference type="Rhea" id="RHEA-COMP:10332"/>
        <dbReference type="ChEBI" id="CHEBI:15378"/>
        <dbReference type="ChEBI" id="CHEBI:57856"/>
        <dbReference type="ChEBI" id="CHEBI:59789"/>
        <dbReference type="ChEBI" id="CHEBI:74495"/>
        <dbReference type="ChEBI" id="CHEBI:82748"/>
        <dbReference type="EC" id="2.1.1.207"/>
    </reaction>
</comment>
<dbReference type="Pfam" id="PF00588">
    <property type="entry name" value="SpoU_methylase"/>
    <property type="match status" value="1"/>
</dbReference>
<comment type="catalytic activity">
    <reaction evidence="6">
        <text>5-carboxymethylaminomethyluridine(34) in tRNA(Leu) + S-adenosyl-L-methionine = 5-carboxymethylaminomethyl-2'-O-methyluridine(34) in tRNA(Leu) + S-adenosyl-L-homocysteine + H(+)</text>
        <dbReference type="Rhea" id="RHEA:43088"/>
        <dbReference type="Rhea" id="RHEA-COMP:10333"/>
        <dbReference type="Rhea" id="RHEA-COMP:10334"/>
        <dbReference type="ChEBI" id="CHEBI:15378"/>
        <dbReference type="ChEBI" id="CHEBI:57856"/>
        <dbReference type="ChEBI" id="CHEBI:59789"/>
        <dbReference type="ChEBI" id="CHEBI:74508"/>
        <dbReference type="ChEBI" id="CHEBI:74511"/>
        <dbReference type="EC" id="2.1.1.207"/>
    </reaction>
</comment>
<dbReference type="Gene3D" id="3.40.1280.10">
    <property type="match status" value="1"/>
</dbReference>
<evidence type="ECO:0000259" key="8">
    <source>
        <dbReference type="Pfam" id="PF00588"/>
    </source>
</evidence>
<keyword evidence="5 6" id="KW-0819">tRNA processing</keyword>
<dbReference type="GO" id="GO:0008757">
    <property type="term" value="F:S-adenosylmethionine-dependent methyltransferase activity"/>
    <property type="evidence" value="ECO:0007669"/>
    <property type="project" value="UniProtKB-UniRule"/>
</dbReference>
<comment type="function">
    <text evidence="6">Could methylate the ribose at the nucleotide 34 wobble position in tRNA.</text>
</comment>
<evidence type="ECO:0000256" key="7">
    <source>
        <dbReference type="PIRSR" id="PIRSR029256-1"/>
    </source>
</evidence>
<evidence type="ECO:0000256" key="6">
    <source>
        <dbReference type="HAMAP-Rule" id="MF_01885"/>
    </source>
</evidence>
<dbReference type="GO" id="GO:0002130">
    <property type="term" value="P:wobble position ribose methylation"/>
    <property type="evidence" value="ECO:0007669"/>
    <property type="project" value="TreeGrafter"/>
</dbReference>
<dbReference type="InterPro" id="IPR029026">
    <property type="entry name" value="tRNA_m1G_MTases_N"/>
</dbReference>
<dbReference type="GO" id="GO:0003723">
    <property type="term" value="F:RNA binding"/>
    <property type="evidence" value="ECO:0007669"/>
    <property type="project" value="InterPro"/>
</dbReference>